<feature type="transmembrane region" description="Helical" evidence="2">
    <location>
        <begin position="125"/>
        <end position="142"/>
    </location>
</feature>
<evidence type="ECO:0000313" key="3">
    <source>
        <dbReference type="EMBL" id="TCO29491.1"/>
    </source>
</evidence>
<reference evidence="3 4" key="1">
    <citation type="journal article" date="2015" name="Stand. Genomic Sci.">
        <title>Genomic Encyclopedia of Bacterial and Archaeal Type Strains, Phase III: the genomes of soil and plant-associated and newly described type strains.</title>
        <authorList>
            <person name="Whitman W.B."/>
            <person name="Woyke T."/>
            <person name="Klenk H.P."/>
            <person name="Zhou Y."/>
            <person name="Lilburn T.G."/>
            <person name="Beck B.J."/>
            <person name="De Vos P."/>
            <person name="Vandamme P."/>
            <person name="Eisen J.A."/>
            <person name="Garrity G."/>
            <person name="Hugenholtz P."/>
            <person name="Kyrpides N.C."/>
        </authorList>
    </citation>
    <scope>NUCLEOTIDE SEQUENCE [LARGE SCALE GENOMIC DNA]</scope>
    <source>
        <strain evidence="3 4">VKM Ac-2538</strain>
    </source>
</reference>
<comment type="caution">
    <text evidence="3">The sequence shown here is derived from an EMBL/GenBank/DDBJ whole genome shotgun (WGS) entry which is preliminary data.</text>
</comment>
<evidence type="ECO:0000256" key="2">
    <source>
        <dbReference type="SAM" id="Phobius"/>
    </source>
</evidence>
<gene>
    <name evidence="3" type="ORF">EV644_102209</name>
</gene>
<evidence type="ECO:0000313" key="4">
    <source>
        <dbReference type="Proteomes" id="UP000295818"/>
    </source>
</evidence>
<feature type="compositionally biased region" description="Low complexity" evidence="1">
    <location>
        <begin position="100"/>
        <end position="114"/>
    </location>
</feature>
<dbReference type="EMBL" id="SLWM01000002">
    <property type="protein sequence ID" value="TCO29491.1"/>
    <property type="molecule type" value="Genomic_DNA"/>
</dbReference>
<organism evidence="3 4">
    <name type="scientific">Kribbella orskensis</name>
    <dbReference type="NCBI Taxonomy" id="2512216"/>
    <lineage>
        <taxon>Bacteria</taxon>
        <taxon>Bacillati</taxon>
        <taxon>Actinomycetota</taxon>
        <taxon>Actinomycetes</taxon>
        <taxon>Propionibacteriales</taxon>
        <taxon>Kribbellaceae</taxon>
        <taxon>Kribbella</taxon>
    </lineage>
</organism>
<keyword evidence="2" id="KW-1133">Transmembrane helix</keyword>
<proteinExistence type="predicted"/>
<accession>A0ABY2BRG0</accession>
<name>A0ABY2BRG0_9ACTN</name>
<sequence length="148" mass="16405">MLTVLTALLIAQGLWAEAAVTAGVLLLYFALFRQTRCRVETRAHRPCMWRVRGLFGTCEYHLGYKRSLPKLVRGQGFIGLPTFMWPRDDFSTTPDRPERAANVNAPAASAGLAPRRTEQPANDRMMLLLTVFSAGVAVIALIRDFLAG</sequence>
<feature type="transmembrane region" description="Helical" evidence="2">
    <location>
        <begin position="6"/>
        <end position="32"/>
    </location>
</feature>
<feature type="region of interest" description="Disordered" evidence="1">
    <location>
        <begin position="91"/>
        <end position="116"/>
    </location>
</feature>
<dbReference type="Proteomes" id="UP000295818">
    <property type="component" value="Unassembled WGS sequence"/>
</dbReference>
<evidence type="ECO:0008006" key="5">
    <source>
        <dbReference type="Google" id="ProtNLM"/>
    </source>
</evidence>
<keyword evidence="2" id="KW-0812">Transmembrane</keyword>
<keyword evidence="2" id="KW-0472">Membrane</keyword>
<protein>
    <recommendedName>
        <fullName evidence="5">PH (Pleckstrin Homology) domain-containing protein</fullName>
    </recommendedName>
</protein>
<evidence type="ECO:0000256" key="1">
    <source>
        <dbReference type="SAM" id="MobiDB-lite"/>
    </source>
</evidence>
<keyword evidence="4" id="KW-1185">Reference proteome</keyword>